<dbReference type="SMART" id="SM00028">
    <property type="entry name" value="TPR"/>
    <property type="match status" value="4"/>
</dbReference>
<feature type="repeat" description="ANK" evidence="16">
    <location>
        <begin position="1235"/>
        <end position="1267"/>
    </location>
</feature>
<evidence type="ECO:0000256" key="12">
    <source>
        <dbReference type="ARBA" id="ARBA00023298"/>
    </source>
</evidence>
<keyword evidence="9" id="KW-0638">Presynaptic neurotoxin</keyword>
<keyword evidence="7" id="KW-0528">Neurotoxin</keyword>
<dbReference type="Proteomes" id="UP000807504">
    <property type="component" value="Unassembled WGS sequence"/>
</dbReference>
<feature type="repeat" description="ANK" evidence="16">
    <location>
        <begin position="1794"/>
        <end position="1826"/>
    </location>
</feature>
<dbReference type="InterPro" id="IPR011990">
    <property type="entry name" value="TPR-like_helical_dom_sf"/>
</dbReference>
<dbReference type="SUPFAM" id="SSF48403">
    <property type="entry name" value="Ankyrin repeat"/>
    <property type="match status" value="4"/>
</dbReference>
<evidence type="ECO:0000256" key="5">
    <source>
        <dbReference type="ARBA" id="ARBA00022537"/>
    </source>
</evidence>
<dbReference type="GO" id="GO:0005576">
    <property type="term" value="C:extracellular region"/>
    <property type="evidence" value="ECO:0007669"/>
    <property type="project" value="UniProtKB-SubCell"/>
</dbReference>
<feature type="repeat" description="ANK" evidence="16">
    <location>
        <begin position="1036"/>
        <end position="1058"/>
    </location>
</feature>
<sequence>MAEHEHIDKEAELYVQILYTIKNAVIEDDLDSYKMSCGLVNYITISVNSEIHSKYQQKAYGDLGNVNLICLACKSAAVKVLQHLLSNEYEVCSLPFLTKKSNLLPEEEDDECHNAIYYAIRSNKTEIPRLLLEKWLNDFYKSNSDTLDDLLSKAFKELTIRNVYICEDMKTCIKRKLVEFRFFNEVSSRKKNSRNINDTENLKSLTLFRIDFVLENINYLREKYEKLEPNEEFLLFAKYIARNIFALKSSITCTCKLPWEEIEFCLVIYIRSCQNHFRTNPMYHVVLNKESLLTHLETFSQILIKVKDKIRVVSKTKKGNLLIDKINGIENLVGFKELCEDFVEIRDLYSLEKIKSCIDLALSADITEKCDHLVIIRALQVIGEHLKCTNNTPKLSSDTYVWLYLYLSDNIKEVISHLRDRLLHAESLAVRSEIEMRDFFKTIQSDIIQMNLAIIDMIHIKKVTIMRKLLNKLKSFKDINTIRLFLEPNHIFAGSMHTELDEAKNLNVNSIEQLEKLALQLERETKNILSNALELLSRIQNMIQSACVGNMSNADDSSESFKSDIPNDPEEIRQIYKDFTSLTSISLEANLSSITKLNVVMFKGVEKIQKFLDQFLFINELKSREYFLNKICYYTNSPECLELLLSTQKKREDHSMKEEDLKECETLITNFKQEIECKANRTEEMFLKLHSVIHREKISLKHAQNDFQTFVGILKELIECDCGENDYSFVTLISQFQEKFEPVSLLSHSGRFSSDIKIIFHCIITELMESNFSKGDRLNDAILKTLRFLKLRFGKIKWIKEFKQMLECNKKPNIVKVFKPVPELEDQMEMTLSHILSLLEETINDCYTNKIPFEKSECSHKQLKKLSMIEMLTLDSMTILENLPNRLANNSFFLDSDYPIINGKNLRNHLAHGNALVSIVLGDDCRDMLLNAAEMRTKDLLKPRRQIGKKIKNDPQRLKISLAQDLSVVNEQIKLFNALTEGKIEEVEHCLRKGADMFARDLWSQTALHFAAKSPCLQVVKHVLKFNLDVSAVDINFQTPLHVASLNGNLAIVEYLIEELKVSINRRDINGRTPLHFASSNGHTDVVRCLLKHRAEVVSKDLFGNAALHYAVIQNHTKTVSILLEMQPDDDDNKTFLGVSALHLASEKGHINLVSTLLKKINVNNVSEMCFVPVHYAALGGHVDIVQFLITNGADINAKSSNGMMPLHLAARRGHYAVVDVLLRNGAYRNTSCADGLTPLSVAVIEGFIAISKLLIENHAVVDRNENSSRSPINLAARFGHYELVKMMLHKCYAGSKISALHWSTYFGHLNIIELLINDRNIFQCGDSCYTALHLAAYAGHIDIINFLILKGYDVNAKCNVNQLQENICYDKNHNKRPFFADLNIGELLQLFSRLEMSSGQTALHLSSIQKHKDIVRNLLKNQANIYIKDDTGKTPLRIIISMGMSYILIEENVPLNFIDYEDDSPLQLGAAKGDLLFVKYCVQNKCDINAKSRPSDLSALDFAVLNGHAEIVTYLIDCGADVNTVSRDGTTALKLAVQRNRKDIVSILIKNNAEINAEIERDFLLSAITSGHEDMVEYFLTRNPACCESGTEWYESPLHTAVLFGHLNIVKKLLQLQKTKDINAKNELFETPLHTATMNSYCEIARLLLLNGADPNVRDPFSPLDMAIRIGDYEMVETLINNGANITQQDADGNSTIELAIFSKNLDIMERLLERSKFDINLKGRSGHTLLHYAAISGSLQLVKHLVAKGATFNSRDSSGAKPIHLATWEGHQDIVEYFLNEGIDIDDRDFLRFWSLLHYAAAGNQSEMCKVLIKYGLNVNCVDANGDTPLHIAVRLGNADVLHTLLHYGAYIHLFEEKISSIKILAAFIFVDNLFAAAMEKNVSKFEALLKEGLRLSKLGYANIQTVGNMTLLHCVSWKGYEEFVDLLLKYNADPNARSESGFTPLHLAAACSHPRIVRALLRSGAMFDAENNSKKTPVDYAGDIDIIEHLDLLKVMFSKIQNKENFVSDHLTDAVDLDTAKTLMRAKNSDGKTLTAFAVIKKHPEVEMLKSMFQSGVNIQIRRADILYEEGRLEESLQQYKIILQRRVDIFGDEDPGVLDIQEDISKVLFDQENYDEAQNIIENVYIIRRRILGDCNEETLVAMGKMALVLINKGKKKEALQMYEDAVGKQKYILGSDHAKTIKSEIHVVQLMCEGETECGTFSKALKMSLEILEKLNKSRMAASYSSHLKIQVAKLLRRLGKPNMALDIYEEIFEIQKETYGLYDPATSDTLFQMAETLYLIGEKERSLNAFKKTYEICLRILGPNNKKTLDSRLYMAHFLFSQRMFDKAFEIYSGDLEARTAVFGVNHPEILDTQERMNFIRSHIPYH</sequence>
<feature type="repeat" description="ANK" evidence="16">
    <location>
        <begin position="1137"/>
        <end position="1160"/>
    </location>
</feature>
<feature type="repeat" description="ANK" evidence="16">
    <location>
        <begin position="1173"/>
        <end position="1201"/>
    </location>
</feature>
<reference evidence="18" key="1">
    <citation type="journal article" date="2020" name="bioRxiv">
        <title>Chromosome-level reference genome of the European wasp spider Argiope bruennichi: a resource for studies on range expansion and evolutionary adaptation.</title>
        <authorList>
            <person name="Sheffer M.M."/>
            <person name="Hoppe A."/>
            <person name="Krehenwinkel H."/>
            <person name="Uhl G."/>
            <person name="Kuss A.W."/>
            <person name="Jensen L."/>
            <person name="Jensen C."/>
            <person name="Gillespie R.G."/>
            <person name="Hoff K.J."/>
            <person name="Prost S."/>
        </authorList>
    </citation>
    <scope>NUCLEOTIDE SEQUENCE</scope>
</reference>
<dbReference type="PROSITE" id="PS50297">
    <property type="entry name" value="ANK_REP_REGION"/>
    <property type="match status" value="15"/>
</dbReference>
<evidence type="ECO:0000256" key="1">
    <source>
        <dbReference type="ARBA" id="ARBA00004175"/>
    </source>
</evidence>
<feature type="coiled-coil region" evidence="17">
    <location>
        <begin position="500"/>
        <end position="531"/>
    </location>
</feature>
<evidence type="ECO:0000256" key="6">
    <source>
        <dbReference type="ARBA" id="ARBA00022656"/>
    </source>
</evidence>
<organism evidence="18 19">
    <name type="scientific">Argiope bruennichi</name>
    <name type="common">Wasp spider</name>
    <name type="synonym">Aranea bruennichi</name>
    <dbReference type="NCBI Taxonomy" id="94029"/>
    <lineage>
        <taxon>Eukaryota</taxon>
        <taxon>Metazoa</taxon>
        <taxon>Ecdysozoa</taxon>
        <taxon>Arthropoda</taxon>
        <taxon>Chelicerata</taxon>
        <taxon>Arachnida</taxon>
        <taxon>Araneae</taxon>
        <taxon>Araneomorphae</taxon>
        <taxon>Entelegynae</taxon>
        <taxon>Araneoidea</taxon>
        <taxon>Araneidae</taxon>
        <taxon>Argiope</taxon>
    </lineage>
</organism>
<comment type="subunit">
    <text evidence="14">Homotetramer in membranes.</text>
</comment>
<keyword evidence="10 16" id="KW-0040">ANK repeat</keyword>
<feature type="repeat" description="ANK" evidence="16">
    <location>
        <begin position="1496"/>
        <end position="1528"/>
    </location>
</feature>
<feature type="repeat" description="ANK" evidence="16">
    <location>
        <begin position="1399"/>
        <end position="1431"/>
    </location>
</feature>
<evidence type="ECO:0000256" key="11">
    <source>
        <dbReference type="ARBA" id="ARBA00023136"/>
    </source>
</evidence>
<name>A0A8T0EMP2_ARGBR</name>
<keyword evidence="19" id="KW-1185">Reference proteome</keyword>
<dbReference type="InterPro" id="IPR019734">
    <property type="entry name" value="TPR_rpt"/>
</dbReference>
<reference evidence="18" key="2">
    <citation type="submission" date="2020-06" db="EMBL/GenBank/DDBJ databases">
        <authorList>
            <person name="Sheffer M."/>
        </authorList>
    </citation>
    <scope>NUCLEOTIDE SEQUENCE</scope>
</reference>
<dbReference type="PANTHER" id="PTHR24198">
    <property type="entry name" value="ANKYRIN REPEAT AND PROTEIN KINASE DOMAIN-CONTAINING PROTEIN"/>
    <property type="match status" value="1"/>
</dbReference>
<dbReference type="Pfam" id="PF13637">
    <property type="entry name" value="Ank_4"/>
    <property type="match status" value="1"/>
</dbReference>
<proteinExistence type="inferred from homology"/>
<feature type="repeat" description="ANK" evidence="16">
    <location>
        <begin position="1910"/>
        <end position="1942"/>
    </location>
</feature>
<dbReference type="GO" id="GO:0044218">
    <property type="term" value="C:other organism cell membrane"/>
    <property type="evidence" value="ECO:0007669"/>
    <property type="project" value="UniProtKB-KW"/>
</dbReference>
<gene>
    <name evidence="18" type="ORF">HNY73_014052</name>
</gene>
<evidence type="ECO:0000256" key="14">
    <source>
        <dbReference type="ARBA" id="ARBA00049715"/>
    </source>
</evidence>
<keyword evidence="5" id="KW-1052">Target cell membrane</keyword>
<dbReference type="InterPro" id="IPR002110">
    <property type="entry name" value="Ankyrin_rpt"/>
</dbReference>
<dbReference type="SMART" id="SM00248">
    <property type="entry name" value="ANK"/>
    <property type="match status" value="29"/>
</dbReference>
<evidence type="ECO:0000256" key="7">
    <source>
        <dbReference type="ARBA" id="ARBA00022699"/>
    </source>
</evidence>
<feature type="repeat" description="ANK" evidence="16">
    <location>
        <begin position="1727"/>
        <end position="1759"/>
    </location>
</feature>
<evidence type="ECO:0000256" key="8">
    <source>
        <dbReference type="ARBA" id="ARBA00022737"/>
    </source>
</evidence>
<dbReference type="PROSITE" id="PS50088">
    <property type="entry name" value="ANK_REPEAT"/>
    <property type="match status" value="18"/>
</dbReference>
<protein>
    <recommendedName>
        <fullName evidence="15">Alpha-latrotoxin</fullName>
    </recommendedName>
</protein>
<dbReference type="EMBL" id="JABXBU010002072">
    <property type="protein sequence ID" value="KAF8777132.1"/>
    <property type="molecule type" value="Genomic_DNA"/>
</dbReference>
<dbReference type="GO" id="GO:0090729">
    <property type="term" value="F:toxin activity"/>
    <property type="evidence" value="ECO:0007669"/>
    <property type="project" value="UniProtKB-KW"/>
</dbReference>
<dbReference type="PANTHER" id="PTHR24198:SF165">
    <property type="entry name" value="ANKYRIN REPEAT-CONTAINING PROTEIN-RELATED"/>
    <property type="match status" value="1"/>
</dbReference>
<keyword evidence="4" id="KW-0964">Secreted</keyword>
<keyword evidence="11" id="KW-0472">Membrane</keyword>
<dbReference type="PRINTS" id="PR01415">
    <property type="entry name" value="ANKYRIN"/>
</dbReference>
<dbReference type="InterPro" id="IPR036770">
    <property type="entry name" value="Ankyrin_rpt-contain_sf"/>
</dbReference>
<accession>A0A8T0EMP2</accession>
<evidence type="ECO:0000256" key="9">
    <source>
        <dbReference type="ARBA" id="ARBA00023028"/>
    </source>
</evidence>
<feature type="repeat" description="ANK" evidence="16">
    <location>
        <begin position="1660"/>
        <end position="1692"/>
    </location>
</feature>
<evidence type="ECO:0000256" key="2">
    <source>
        <dbReference type="ARBA" id="ARBA00004613"/>
    </source>
</evidence>
<dbReference type="Gene3D" id="1.25.40.10">
    <property type="entry name" value="Tetratricopeptide repeat domain"/>
    <property type="match status" value="2"/>
</dbReference>
<dbReference type="Gene3D" id="1.25.40.20">
    <property type="entry name" value="Ankyrin repeat-containing domain"/>
    <property type="match status" value="6"/>
</dbReference>
<evidence type="ECO:0000313" key="19">
    <source>
        <dbReference type="Proteomes" id="UP000807504"/>
    </source>
</evidence>
<dbReference type="GO" id="GO:0006887">
    <property type="term" value="P:exocytosis"/>
    <property type="evidence" value="ECO:0007669"/>
    <property type="project" value="UniProtKB-KW"/>
</dbReference>
<keyword evidence="3" id="KW-0268">Exocytosis</keyword>
<comment type="subcellular location">
    <subcellularLocation>
        <location evidence="2">Secreted</location>
    </subcellularLocation>
    <subcellularLocation>
        <location evidence="1">Target cell membrane</location>
    </subcellularLocation>
</comment>
<dbReference type="GO" id="GO:0044231">
    <property type="term" value="C:host cell presynaptic membrane"/>
    <property type="evidence" value="ECO:0007669"/>
    <property type="project" value="UniProtKB-KW"/>
</dbReference>
<evidence type="ECO:0000256" key="16">
    <source>
        <dbReference type="PROSITE-ProRule" id="PRU00023"/>
    </source>
</evidence>
<keyword evidence="17" id="KW-0175">Coiled coil</keyword>
<evidence type="ECO:0000256" key="4">
    <source>
        <dbReference type="ARBA" id="ARBA00022525"/>
    </source>
</evidence>
<evidence type="ECO:0000256" key="17">
    <source>
        <dbReference type="SAM" id="Coils"/>
    </source>
</evidence>
<dbReference type="Pfam" id="PF13424">
    <property type="entry name" value="TPR_12"/>
    <property type="match status" value="2"/>
</dbReference>
<feature type="repeat" description="ANK" evidence="16">
    <location>
        <begin position="1629"/>
        <end position="1661"/>
    </location>
</feature>
<evidence type="ECO:0000256" key="10">
    <source>
        <dbReference type="ARBA" id="ARBA00023043"/>
    </source>
</evidence>
<feature type="repeat" description="ANK" evidence="16">
    <location>
        <begin position="1202"/>
        <end position="1234"/>
    </location>
</feature>
<dbReference type="Pfam" id="PF12796">
    <property type="entry name" value="Ank_2"/>
    <property type="match status" value="8"/>
</dbReference>
<keyword evidence="12" id="KW-1053">Target membrane</keyword>
<evidence type="ECO:0000256" key="3">
    <source>
        <dbReference type="ARBA" id="ARBA00022483"/>
    </source>
</evidence>
<feature type="repeat" description="ANK" evidence="16">
    <location>
        <begin position="1827"/>
        <end position="1859"/>
    </location>
</feature>
<feature type="repeat" description="ANK" evidence="16">
    <location>
        <begin position="1943"/>
        <end position="1975"/>
    </location>
</feature>
<comment type="caution">
    <text evidence="18">The sequence shown here is derived from an EMBL/GenBank/DDBJ whole genome shotgun (WGS) entry which is preliminary data.</text>
</comment>
<evidence type="ECO:0000256" key="15">
    <source>
        <dbReference type="ARBA" id="ARBA00049811"/>
    </source>
</evidence>
<feature type="repeat" description="ANK" evidence="16">
    <location>
        <begin position="1328"/>
        <end position="1360"/>
    </location>
</feature>
<evidence type="ECO:0000256" key="13">
    <source>
        <dbReference type="ARBA" id="ARBA00049657"/>
    </source>
</evidence>
<keyword evidence="8" id="KW-0677">Repeat</keyword>
<feature type="repeat" description="ANK" evidence="16">
    <location>
        <begin position="1529"/>
        <end position="1561"/>
    </location>
</feature>
<keyword evidence="6" id="KW-0800">Toxin</keyword>
<feature type="repeat" description="ANK" evidence="16">
    <location>
        <begin position="1070"/>
        <end position="1102"/>
    </location>
</feature>
<dbReference type="SUPFAM" id="SSF48452">
    <property type="entry name" value="TPR-like"/>
    <property type="match status" value="1"/>
</dbReference>
<evidence type="ECO:0000313" key="18">
    <source>
        <dbReference type="EMBL" id="KAF8777132.1"/>
    </source>
</evidence>
<comment type="similarity">
    <text evidence="13">Belongs to the cationic peptide 01 (latrotoxin) family. 03 (alpha-latrotoxin) subfamily.</text>
</comment>
<dbReference type="Pfam" id="PF00023">
    <property type="entry name" value="Ank"/>
    <property type="match status" value="3"/>
</dbReference>
<feature type="repeat" description="ANK" evidence="16">
    <location>
        <begin position="1760"/>
        <end position="1792"/>
    </location>
</feature>